<feature type="region of interest" description="Disordered" evidence="2">
    <location>
        <begin position="250"/>
        <end position="274"/>
    </location>
</feature>
<proteinExistence type="predicted"/>
<keyword evidence="1" id="KW-0067">ATP-binding</keyword>
<feature type="compositionally biased region" description="Basic and acidic residues" evidence="2">
    <location>
        <begin position="340"/>
        <end position="357"/>
    </location>
</feature>
<dbReference type="Gene3D" id="3.30.200.20">
    <property type="entry name" value="Phosphorylase Kinase, domain 1"/>
    <property type="match status" value="1"/>
</dbReference>
<dbReference type="Proteomes" id="UP000728032">
    <property type="component" value="Unassembled WGS sequence"/>
</dbReference>
<dbReference type="InterPro" id="IPR017441">
    <property type="entry name" value="Protein_kinase_ATP_BS"/>
</dbReference>
<name>A0A7R9MC78_9ACAR</name>
<dbReference type="OrthoDB" id="6496437at2759"/>
<accession>A0A7R9MC78</accession>
<protein>
    <recommendedName>
        <fullName evidence="5">Protein kinase domain-containing protein</fullName>
    </recommendedName>
</protein>
<organism evidence="3">
    <name type="scientific">Oppiella nova</name>
    <dbReference type="NCBI Taxonomy" id="334625"/>
    <lineage>
        <taxon>Eukaryota</taxon>
        <taxon>Metazoa</taxon>
        <taxon>Ecdysozoa</taxon>
        <taxon>Arthropoda</taxon>
        <taxon>Chelicerata</taxon>
        <taxon>Arachnida</taxon>
        <taxon>Acari</taxon>
        <taxon>Acariformes</taxon>
        <taxon>Sarcoptiformes</taxon>
        <taxon>Oribatida</taxon>
        <taxon>Brachypylina</taxon>
        <taxon>Oppioidea</taxon>
        <taxon>Oppiidae</taxon>
        <taxon>Oppiella</taxon>
    </lineage>
</organism>
<dbReference type="AlphaFoldDB" id="A0A7R9MC78"/>
<dbReference type="EMBL" id="CAJPVJ010013037">
    <property type="protein sequence ID" value="CAG2174651.1"/>
    <property type="molecule type" value="Genomic_DNA"/>
</dbReference>
<sequence length="486" mass="52778">MVDPIESVRRLHLQQTLTPPVPAPRKSIRLTNQTLARLYANQEVVQRTQSLDDSHKCRCNCTDWLLHFDNSLHIDGISAHNSTGITIDERNNNCRNGGTDSSKQTLDLLTGNEGKGMIIAPTDQTITSTQQPQPSANIATSAEELAQIFTNQSISGDLFVPNTGAVAVVAAPVAKCLSLVTGNGSSQISASSSCGSTTSGDGSDDIYGTINASAITTGASTTTTTHTTASTIATTDRVINESIAINNKFNHKNNSQNASVKNNSYESSDSRSNDTNVQNLIQTSHTAHNSQNQCSTVPPIIDLLKEFDICFNSDTNSENTESKNLIQFSTTDNTISVDLSQHKQSQEGRESKGDRESVTTTTTGSVYEYDSIKLEKESIDTKASIGVADLDNTDNSSRVELKDYDLICLDEEPEEVHRSLLKYRRGPLCFDSKCITLKRRIGNGYFGDVFLATIPSTSSSAVIQLAVKMLKTHASIRQKVMPFIIR</sequence>
<dbReference type="PROSITE" id="PS00107">
    <property type="entry name" value="PROTEIN_KINASE_ATP"/>
    <property type="match status" value="1"/>
</dbReference>
<evidence type="ECO:0008006" key="5">
    <source>
        <dbReference type="Google" id="ProtNLM"/>
    </source>
</evidence>
<feature type="compositionally biased region" description="Polar residues" evidence="2">
    <location>
        <begin position="258"/>
        <end position="267"/>
    </location>
</feature>
<feature type="binding site" evidence="1">
    <location>
        <position position="468"/>
    </location>
    <ligand>
        <name>ATP</name>
        <dbReference type="ChEBI" id="CHEBI:30616"/>
    </ligand>
</feature>
<dbReference type="GO" id="GO:0005524">
    <property type="term" value="F:ATP binding"/>
    <property type="evidence" value="ECO:0007669"/>
    <property type="project" value="UniProtKB-UniRule"/>
</dbReference>
<keyword evidence="4" id="KW-1185">Reference proteome</keyword>
<keyword evidence="1" id="KW-0547">Nucleotide-binding</keyword>
<dbReference type="EMBL" id="OC927862">
    <property type="protein sequence ID" value="CAD7657465.1"/>
    <property type="molecule type" value="Genomic_DNA"/>
</dbReference>
<gene>
    <name evidence="3" type="ORF">ONB1V03_LOCUS14095</name>
</gene>
<reference evidence="3" key="1">
    <citation type="submission" date="2020-11" db="EMBL/GenBank/DDBJ databases">
        <authorList>
            <person name="Tran Van P."/>
        </authorList>
    </citation>
    <scope>NUCLEOTIDE SEQUENCE</scope>
</reference>
<evidence type="ECO:0000256" key="2">
    <source>
        <dbReference type="SAM" id="MobiDB-lite"/>
    </source>
</evidence>
<evidence type="ECO:0000313" key="4">
    <source>
        <dbReference type="Proteomes" id="UP000728032"/>
    </source>
</evidence>
<evidence type="ECO:0000313" key="3">
    <source>
        <dbReference type="EMBL" id="CAD7657465.1"/>
    </source>
</evidence>
<feature type="region of interest" description="Disordered" evidence="2">
    <location>
        <begin position="337"/>
        <end position="362"/>
    </location>
</feature>
<evidence type="ECO:0000256" key="1">
    <source>
        <dbReference type="PROSITE-ProRule" id="PRU10141"/>
    </source>
</evidence>